<protein>
    <recommendedName>
        <fullName evidence="3">Lipoprotein</fullName>
    </recommendedName>
</protein>
<evidence type="ECO:0000313" key="1">
    <source>
        <dbReference type="EMBL" id="MBC3847089.1"/>
    </source>
</evidence>
<comment type="caution">
    <text evidence="1">The sequence shown here is derived from an EMBL/GenBank/DDBJ whole genome shotgun (WGS) entry which is preliminary data.</text>
</comment>
<evidence type="ECO:0008006" key="3">
    <source>
        <dbReference type="Google" id="ProtNLM"/>
    </source>
</evidence>
<keyword evidence="2" id="KW-1185">Reference proteome</keyword>
<accession>A0ABR6Y2W9</accession>
<organism evidence="1 2">
    <name type="scientific">Winogradskyella echinorum</name>
    <dbReference type="NCBI Taxonomy" id="538189"/>
    <lineage>
        <taxon>Bacteria</taxon>
        <taxon>Pseudomonadati</taxon>
        <taxon>Bacteroidota</taxon>
        <taxon>Flavobacteriia</taxon>
        <taxon>Flavobacteriales</taxon>
        <taxon>Flavobacteriaceae</taxon>
        <taxon>Winogradskyella</taxon>
    </lineage>
</organism>
<sequence length="218" mass="25272">MKTWKSIILIAIAILLNSCIVKSLQPFYTKDSLSFDKNLLGNWIDNKKGEWTVESIKEKFEQDKREGVTLSEEDKVAYETYKSGYYIKYLKKEKEASFIAMPFKINNQYFLDFIPIEIGDEEINSLAAEHLLKTHSVAKLDINKTVSLSWLDESKVKDIFNANKMRLKHENIGPEEALLLTATSEELYAFLKKYMKANIENKWKKSDQLTLTKTNAKP</sequence>
<name>A0ABR6Y2W9_9FLAO</name>
<dbReference type="Proteomes" id="UP000607435">
    <property type="component" value="Unassembled WGS sequence"/>
</dbReference>
<reference evidence="1 2" key="1">
    <citation type="submission" date="2020-08" db="EMBL/GenBank/DDBJ databases">
        <title>Winogradskyella ouciana sp. nov., isolated from the hadal seawater of the Mariana Trench.</title>
        <authorList>
            <person name="He X."/>
        </authorList>
    </citation>
    <scope>NUCLEOTIDE SEQUENCE [LARGE SCALE GENOMIC DNA]</scope>
    <source>
        <strain evidence="1 2">KCTC 22026</strain>
    </source>
</reference>
<gene>
    <name evidence="1" type="ORF">H6H04_11905</name>
</gene>
<dbReference type="RefSeq" id="WP_186846213.1">
    <property type="nucleotide sequence ID" value="NZ_JACOME010000003.1"/>
</dbReference>
<proteinExistence type="predicted"/>
<evidence type="ECO:0000313" key="2">
    <source>
        <dbReference type="Proteomes" id="UP000607435"/>
    </source>
</evidence>
<dbReference type="EMBL" id="JACOME010000003">
    <property type="protein sequence ID" value="MBC3847089.1"/>
    <property type="molecule type" value="Genomic_DNA"/>
</dbReference>